<evidence type="ECO:0000256" key="5">
    <source>
        <dbReference type="SAM" id="Phobius"/>
    </source>
</evidence>
<dbReference type="OrthoDB" id="5873721at2759"/>
<proteinExistence type="predicted"/>
<dbReference type="InterPro" id="IPR019372">
    <property type="entry name" value="LHFPL"/>
</dbReference>
<evidence type="ECO:0000313" key="6">
    <source>
        <dbReference type="EMBL" id="KAF6039232.1"/>
    </source>
</evidence>
<comment type="caution">
    <text evidence="6">The sequence shown here is derived from an EMBL/GenBank/DDBJ whole genome shotgun (WGS) entry which is preliminary data.</text>
</comment>
<dbReference type="Gene3D" id="1.20.140.150">
    <property type="match status" value="1"/>
</dbReference>
<sequence>MGKNNSKPETGDERVKYYHSKYVTYSRAIAVMWAVLVLCFLIIALVCLIQPTWLGTQRDAPGQGYFGLWRYYINEDNLIIERGKFLDLADIPSASFQAATIFVGLTVLLTIICVFCFFLFMCVSHKIVFIICGWILVFNALFMFLACVIYPGGWSADVVQQLCQSDSYVSGKCYIQWTYYLAIISIFDAIVLAILAFVLAYRQVKLLPWQSSDKLAKKAYIIDDDQASGVQYVQRVHPNHTVQPVYVVDQASAHSHPAATLRSHKSAKQNFNL</sequence>
<name>A0A7J7KM46_BUGNE</name>
<evidence type="ECO:0000256" key="2">
    <source>
        <dbReference type="ARBA" id="ARBA00022692"/>
    </source>
</evidence>
<protein>
    <submittedName>
        <fullName evidence="6">LHFPL3</fullName>
    </submittedName>
</protein>
<feature type="transmembrane region" description="Helical" evidence="5">
    <location>
        <begin position="28"/>
        <end position="53"/>
    </location>
</feature>
<evidence type="ECO:0000256" key="4">
    <source>
        <dbReference type="ARBA" id="ARBA00023136"/>
    </source>
</evidence>
<evidence type="ECO:0000256" key="1">
    <source>
        <dbReference type="ARBA" id="ARBA00004141"/>
    </source>
</evidence>
<organism evidence="6 7">
    <name type="scientific">Bugula neritina</name>
    <name type="common">Brown bryozoan</name>
    <name type="synonym">Sertularia neritina</name>
    <dbReference type="NCBI Taxonomy" id="10212"/>
    <lineage>
        <taxon>Eukaryota</taxon>
        <taxon>Metazoa</taxon>
        <taxon>Spiralia</taxon>
        <taxon>Lophotrochozoa</taxon>
        <taxon>Bryozoa</taxon>
        <taxon>Gymnolaemata</taxon>
        <taxon>Cheilostomatida</taxon>
        <taxon>Flustrina</taxon>
        <taxon>Buguloidea</taxon>
        <taxon>Bugulidae</taxon>
        <taxon>Bugula</taxon>
    </lineage>
</organism>
<reference evidence="6" key="1">
    <citation type="submission" date="2020-06" db="EMBL/GenBank/DDBJ databases">
        <title>Draft genome of Bugula neritina, a colonial animal packing powerful symbionts and potential medicines.</title>
        <authorList>
            <person name="Rayko M."/>
        </authorList>
    </citation>
    <scope>NUCLEOTIDE SEQUENCE [LARGE SCALE GENOMIC DNA]</scope>
    <source>
        <strain evidence="6">Kwan_BN1</strain>
    </source>
</reference>
<feature type="transmembrane region" description="Helical" evidence="5">
    <location>
        <begin position="127"/>
        <end position="151"/>
    </location>
</feature>
<dbReference type="Proteomes" id="UP000593567">
    <property type="component" value="Unassembled WGS sequence"/>
</dbReference>
<dbReference type="GO" id="GO:0007605">
    <property type="term" value="P:sensory perception of sound"/>
    <property type="evidence" value="ECO:0007669"/>
    <property type="project" value="TreeGrafter"/>
</dbReference>
<feature type="transmembrane region" description="Helical" evidence="5">
    <location>
        <begin position="177"/>
        <end position="201"/>
    </location>
</feature>
<keyword evidence="3 5" id="KW-1133">Transmembrane helix</keyword>
<evidence type="ECO:0000313" key="7">
    <source>
        <dbReference type="Proteomes" id="UP000593567"/>
    </source>
</evidence>
<dbReference type="EMBL" id="VXIV02000288">
    <property type="protein sequence ID" value="KAF6039232.1"/>
    <property type="molecule type" value="Genomic_DNA"/>
</dbReference>
<dbReference type="GO" id="GO:0005886">
    <property type="term" value="C:plasma membrane"/>
    <property type="evidence" value="ECO:0007669"/>
    <property type="project" value="TreeGrafter"/>
</dbReference>
<dbReference type="AlphaFoldDB" id="A0A7J7KM46"/>
<accession>A0A7J7KM46</accession>
<keyword evidence="7" id="KW-1185">Reference proteome</keyword>
<dbReference type="PANTHER" id="PTHR12489">
    <property type="entry name" value="LIPOMA HMGIC FUSION PARTNER-LIKE PROTEIN"/>
    <property type="match status" value="1"/>
</dbReference>
<gene>
    <name evidence="6" type="ORF">EB796_002427</name>
</gene>
<keyword evidence="2 5" id="KW-0812">Transmembrane</keyword>
<keyword evidence="4 5" id="KW-0472">Membrane</keyword>
<dbReference type="PANTHER" id="PTHR12489:SF1">
    <property type="entry name" value="LP10272P"/>
    <property type="match status" value="1"/>
</dbReference>
<comment type="subcellular location">
    <subcellularLocation>
        <location evidence="1">Membrane</location>
        <topology evidence="1">Multi-pass membrane protein</topology>
    </subcellularLocation>
</comment>
<evidence type="ECO:0000256" key="3">
    <source>
        <dbReference type="ARBA" id="ARBA00022989"/>
    </source>
</evidence>
<feature type="transmembrane region" description="Helical" evidence="5">
    <location>
        <begin position="96"/>
        <end position="120"/>
    </location>
</feature>
<dbReference type="Pfam" id="PF10242">
    <property type="entry name" value="L_HMGIC_fpl"/>
    <property type="match status" value="1"/>
</dbReference>